<dbReference type="Gene3D" id="3.40.50.1820">
    <property type="entry name" value="alpha/beta hydrolase"/>
    <property type="match status" value="1"/>
</dbReference>
<dbReference type="PIRSF" id="PIRSF006431">
    <property type="entry name" value="Pept_S33"/>
    <property type="match status" value="1"/>
</dbReference>
<keyword evidence="7 8" id="KW-0378">Hydrolase</keyword>
<evidence type="ECO:0000256" key="4">
    <source>
        <dbReference type="ARBA" id="ARBA00022438"/>
    </source>
</evidence>
<keyword evidence="12" id="KW-1185">Reference proteome</keyword>
<evidence type="ECO:0000256" key="1">
    <source>
        <dbReference type="ARBA" id="ARBA00001585"/>
    </source>
</evidence>
<evidence type="ECO:0000256" key="3">
    <source>
        <dbReference type="ARBA" id="ARBA00010088"/>
    </source>
</evidence>
<evidence type="ECO:0000256" key="5">
    <source>
        <dbReference type="ARBA" id="ARBA00022490"/>
    </source>
</evidence>
<evidence type="ECO:0000256" key="2">
    <source>
        <dbReference type="ARBA" id="ARBA00004496"/>
    </source>
</evidence>
<protein>
    <recommendedName>
        <fullName evidence="8 9">Proline iminopeptidase</fullName>
        <shortName evidence="8">PIP</shortName>
        <ecNumber evidence="8 9">3.4.11.5</ecNumber>
    </recommendedName>
    <alternativeName>
        <fullName evidence="8">Prolyl aminopeptidase</fullName>
    </alternativeName>
</protein>
<dbReference type="InterPro" id="IPR000073">
    <property type="entry name" value="AB_hydrolase_1"/>
</dbReference>
<dbReference type="EMBL" id="BAABGU010000007">
    <property type="protein sequence ID" value="GAA4566677.1"/>
    <property type="molecule type" value="Genomic_DNA"/>
</dbReference>
<gene>
    <name evidence="11" type="primary">pip</name>
    <name evidence="11" type="ORF">GCM10023176_17280</name>
</gene>
<reference evidence="12" key="1">
    <citation type="journal article" date="2019" name="Int. J. Syst. Evol. Microbiol.">
        <title>The Global Catalogue of Microorganisms (GCM) 10K type strain sequencing project: providing services to taxonomists for standard genome sequencing and annotation.</title>
        <authorList>
            <consortium name="The Broad Institute Genomics Platform"/>
            <consortium name="The Broad Institute Genome Sequencing Center for Infectious Disease"/>
            <person name="Wu L."/>
            <person name="Ma J."/>
        </authorList>
    </citation>
    <scope>NUCLEOTIDE SEQUENCE [LARGE SCALE GENOMIC DNA]</scope>
    <source>
        <strain evidence="12">JCM 3175</strain>
    </source>
</reference>
<dbReference type="PANTHER" id="PTHR43722">
    <property type="entry name" value="PROLINE IMINOPEPTIDASE"/>
    <property type="match status" value="1"/>
</dbReference>
<dbReference type="InterPro" id="IPR005944">
    <property type="entry name" value="Pro_iminopeptidase"/>
</dbReference>
<comment type="subcellular location">
    <subcellularLocation>
        <location evidence="2 8">Cytoplasm</location>
    </subcellularLocation>
</comment>
<dbReference type="NCBIfam" id="TIGR01249">
    <property type="entry name" value="pro_imino_pep_1"/>
    <property type="match status" value="1"/>
</dbReference>
<dbReference type="GO" id="GO:0004177">
    <property type="term" value="F:aminopeptidase activity"/>
    <property type="evidence" value="ECO:0007669"/>
    <property type="project" value="UniProtKB-KW"/>
</dbReference>
<sequence length="315" mass="34767">MYPPIEPYDHGLLDVGDGQRVYWETCGNPVGRPALVVHGGPGSGATPGWRRLFDPAAYRIVLFDQRGCGRSTPHASDPAVDLSVNTTPHLLADMELLRRHLGIDRWLLHGASWGSSLALAYAQRHPDRVTALVLFSVVTNTRREIEWVTRDMGRIFPAEWARFRHGVPEADRDGDLSAAYARLLADPDPQVRDRAARDWCAWEDVHVSLAGGHQPSPRFADPVFRMGFARLVTHYFANGGFMPDGSLLRDAGKLARIPGVLVQGRLDVSGPPDIAWQLTRAWPDARLEIVESGGHGTGHGMTETVVAALDEFRPR</sequence>
<keyword evidence="6 8" id="KW-0645">Protease</keyword>
<proteinExistence type="inferred from homology"/>
<keyword evidence="5 8" id="KW-0963">Cytoplasm</keyword>
<dbReference type="PRINTS" id="PR00111">
    <property type="entry name" value="ABHYDROLASE"/>
</dbReference>
<dbReference type="InterPro" id="IPR002410">
    <property type="entry name" value="Peptidase_S33"/>
</dbReference>
<dbReference type="PRINTS" id="PR00793">
    <property type="entry name" value="PROAMNOPTASE"/>
</dbReference>
<comment type="caution">
    <text evidence="11">The sequence shown here is derived from an EMBL/GenBank/DDBJ whole genome shotgun (WGS) entry which is preliminary data.</text>
</comment>
<evidence type="ECO:0000256" key="7">
    <source>
        <dbReference type="ARBA" id="ARBA00022801"/>
    </source>
</evidence>
<dbReference type="PANTHER" id="PTHR43722:SF1">
    <property type="entry name" value="PROLINE IMINOPEPTIDASE"/>
    <property type="match status" value="1"/>
</dbReference>
<evidence type="ECO:0000256" key="8">
    <source>
        <dbReference type="PIRNR" id="PIRNR006431"/>
    </source>
</evidence>
<keyword evidence="4 8" id="KW-0031">Aminopeptidase</keyword>
<dbReference type="Proteomes" id="UP001500307">
    <property type="component" value="Unassembled WGS sequence"/>
</dbReference>
<comment type="catalytic activity">
    <reaction evidence="1 8 9">
        <text>Release of N-terminal proline from a peptide.</text>
        <dbReference type="EC" id="3.4.11.5"/>
    </reaction>
</comment>
<evidence type="ECO:0000313" key="12">
    <source>
        <dbReference type="Proteomes" id="UP001500307"/>
    </source>
</evidence>
<organism evidence="11 12">
    <name type="scientific">Micromonospora coerulea</name>
    <dbReference type="NCBI Taxonomy" id="47856"/>
    <lineage>
        <taxon>Bacteria</taxon>
        <taxon>Bacillati</taxon>
        <taxon>Actinomycetota</taxon>
        <taxon>Actinomycetes</taxon>
        <taxon>Micromonosporales</taxon>
        <taxon>Micromonosporaceae</taxon>
        <taxon>Micromonospora</taxon>
    </lineage>
</organism>
<evidence type="ECO:0000256" key="9">
    <source>
        <dbReference type="RuleBase" id="RU003421"/>
    </source>
</evidence>
<feature type="domain" description="AB hydrolase-1" evidence="10">
    <location>
        <begin position="35"/>
        <end position="295"/>
    </location>
</feature>
<dbReference type="RefSeq" id="WP_346117832.1">
    <property type="nucleotide sequence ID" value="NZ_BAABGU010000007.1"/>
</dbReference>
<dbReference type="Pfam" id="PF00561">
    <property type="entry name" value="Abhydrolase_1"/>
    <property type="match status" value="1"/>
</dbReference>
<evidence type="ECO:0000256" key="6">
    <source>
        <dbReference type="ARBA" id="ARBA00022670"/>
    </source>
</evidence>
<dbReference type="SUPFAM" id="SSF53474">
    <property type="entry name" value="alpha/beta-Hydrolases"/>
    <property type="match status" value="1"/>
</dbReference>
<dbReference type="InterPro" id="IPR029058">
    <property type="entry name" value="AB_hydrolase_fold"/>
</dbReference>
<evidence type="ECO:0000313" key="11">
    <source>
        <dbReference type="EMBL" id="GAA4566677.1"/>
    </source>
</evidence>
<evidence type="ECO:0000259" key="10">
    <source>
        <dbReference type="Pfam" id="PF00561"/>
    </source>
</evidence>
<comment type="similarity">
    <text evidence="3 8 9">Belongs to the peptidase S33 family.</text>
</comment>
<dbReference type="EC" id="3.4.11.5" evidence="8 9"/>
<accession>A0ABP8SDS7</accession>
<name>A0ABP8SDS7_9ACTN</name>